<keyword evidence="3" id="KW-0963">Cytoplasm</keyword>
<protein>
    <submittedName>
        <fullName evidence="7">Importin subunit beta-1</fullName>
    </submittedName>
</protein>
<dbReference type="GO" id="GO:0006606">
    <property type="term" value="P:protein import into nucleus"/>
    <property type="evidence" value="ECO:0007669"/>
    <property type="project" value="InterPro"/>
</dbReference>
<reference evidence="7" key="1">
    <citation type="submission" date="2017-02" db="UniProtKB">
        <authorList>
            <consortium name="WormBaseParasite"/>
        </authorList>
    </citation>
    <scope>IDENTIFICATION</scope>
</reference>
<evidence type="ECO:0000256" key="1">
    <source>
        <dbReference type="ARBA" id="ARBA00004496"/>
    </source>
</evidence>
<dbReference type="PANTHER" id="PTHR10527">
    <property type="entry name" value="IMPORTIN BETA"/>
    <property type="match status" value="1"/>
</dbReference>
<accession>A0A0N4V653</accession>
<keyword evidence="2" id="KW-0813">Transport</keyword>
<feature type="domain" description="Importin subunit beta-1/Transportin-1-like TPR repeats" evidence="6">
    <location>
        <begin position="50"/>
        <end position="389"/>
    </location>
</feature>
<dbReference type="InterPro" id="IPR040122">
    <property type="entry name" value="Importin_beta"/>
</dbReference>
<dbReference type="InterPro" id="IPR011989">
    <property type="entry name" value="ARM-like"/>
</dbReference>
<comment type="subcellular location">
    <subcellularLocation>
        <location evidence="1">Cytoplasm</location>
    </subcellularLocation>
</comment>
<name>A0A0N4V653_ENTVE</name>
<dbReference type="InterPro" id="IPR058584">
    <property type="entry name" value="IMB1_TNPO1-like_TPR"/>
</dbReference>
<dbReference type="InterPro" id="IPR016024">
    <property type="entry name" value="ARM-type_fold"/>
</dbReference>
<organism evidence="7">
    <name type="scientific">Enterobius vermicularis</name>
    <name type="common">Human pinworm</name>
    <dbReference type="NCBI Taxonomy" id="51028"/>
    <lineage>
        <taxon>Eukaryota</taxon>
        <taxon>Metazoa</taxon>
        <taxon>Ecdysozoa</taxon>
        <taxon>Nematoda</taxon>
        <taxon>Chromadorea</taxon>
        <taxon>Rhabditida</taxon>
        <taxon>Spirurina</taxon>
        <taxon>Oxyuridomorpha</taxon>
        <taxon>Oxyuroidea</taxon>
        <taxon>Oxyuridae</taxon>
        <taxon>Enterobius</taxon>
    </lineage>
</organism>
<evidence type="ECO:0000313" key="7">
    <source>
        <dbReference type="WBParaSite" id="EVEC_0000572701-mRNA-1"/>
    </source>
</evidence>
<evidence type="ECO:0000256" key="5">
    <source>
        <dbReference type="ARBA" id="ARBA00022927"/>
    </source>
</evidence>
<dbReference type="Pfam" id="PF25574">
    <property type="entry name" value="TPR_IMB1"/>
    <property type="match status" value="1"/>
</dbReference>
<proteinExistence type="predicted"/>
<sequence>LQVRDTAAWCIGRVCDSCEEVVTRQEILAISSLAKASYDVACRQGTDNTGEPESYILTPCFEAMINELLKATDRADAHVSNLRIAAFETLMELIKNSPKDCYEVVQKTTLVVLKKLEQLLNMENSVESSSHKSQLRDLESLLCATLQSVLRKIRSEDIPFIGDAIMTGLIQIMQRCAGKESGGVMEDALMAVSTLVEALGNRFANYLDAFKPYLVAGLRNHEEAQVCSAAIGVLADLCRAMETGLTPYLDEFMELLSQIVQSSIVNRDVKPSVLSCFGDIALAIGPGFNRYFDHVMDFLLMAANSTQDLDPDDYDKVEYVEQLLESCVEAYTGIVQGMRNSNSELQLVAQHLPAMLQLVNTIASRTSPESLIGVAAGLVGDLVTSFGSVVLPSVDSHPVSAMLTRGRRSKSARTKSLAVWATKEIRKLKAISTS</sequence>
<evidence type="ECO:0000256" key="4">
    <source>
        <dbReference type="ARBA" id="ARBA00022737"/>
    </source>
</evidence>
<evidence type="ECO:0000256" key="2">
    <source>
        <dbReference type="ARBA" id="ARBA00022448"/>
    </source>
</evidence>
<dbReference type="AlphaFoldDB" id="A0A0N4V653"/>
<evidence type="ECO:0000259" key="6">
    <source>
        <dbReference type="Pfam" id="PF25574"/>
    </source>
</evidence>
<dbReference type="SUPFAM" id="SSF48371">
    <property type="entry name" value="ARM repeat"/>
    <property type="match status" value="1"/>
</dbReference>
<dbReference type="GO" id="GO:0005737">
    <property type="term" value="C:cytoplasm"/>
    <property type="evidence" value="ECO:0007669"/>
    <property type="project" value="UniProtKB-SubCell"/>
</dbReference>
<dbReference type="WBParaSite" id="EVEC_0000572701-mRNA-1">
    <property type="protein sequence ID" value="EVEC_0000572701-mRNA-1"/>
    <property type="gene ID" value="EVEC_0000572701"/>
</dbReference>
<keyword evidence="4" id="KW-0677">Repeat</keyword>
<evidence type="ECO:0000256" key="3">
    <source>
        <dbReference type="ARBA" id="ARBA00022490"/>
    </source>
</evidence>
<keyword evidence="5" id="KW-0653">Protein transport</keyword>
<dbReference type="Gene3D" id="1.25.10.10">
    <property type="entry name" value="Leucine-rich Repeat Variant"/>
    <property type="match status" value="1"/>
</dbReference>